<comment type="subcellular location">
    <subcellularLocation>
        <location evidence="2">Cytoplasm</location>
    </subcellularLocation>
    <subcellularLocation>
        <location evidence="1">Nucleus</location>
    </subcellularLocation>
</comment>
<gene>
    <name evidence="12" type="ORF">MHI_LOCUS84670</name>
</gene>
<keyword evidence="8" id="KW-0804">Transcription</keyword>
<dbReference type="Proteomes" id="UP000752696">
    <property type="component" value="Unassembled WGS sequence"/>
</dbReference>
<feature type="domain" description="Zinc-finger" evidence="11">
    <location>
        <begin position="162"/>
        <end position="259"/>
    </location>
</feature>
<evidence type="ECO:0000256" key="10">
    <source>
        <dbReference type="SAM" id="Coils"/>
    </source>
</evidence>
<keyword evidence="6" id="KW-0832">Ubl conjugation</keyword>
<evidence type="ECO:0000256" key="5">
    <source>
        <dbReference type="ARBA" id="ARBA00022553"/>
    </source>
</evidence>
<feature type="coiled-coil region" evidence="10">
    <location>
        <begin position="1"/>
        <end position="35"/>
    </location>
</feature>
<keyword evidence="7" id="KW-0805">Transcription regulation</keyword>
<keyword evidence="5" id="KW-0597">Phosphoprotein</keyword>
<dbReference type="PANTHER" id="PTHR31169">
    <property type="entry name" value="OS05G0300700 PROTEIN"/>
    <property type="match status" value="1"/>
</dbReference>
<dbReference type="GO" id="GO:0005634">
    <property type="term" value="C:nucleus"/>
    <property type="evidence" value="ECO:0007669"/>
    <property type="project" value="UniProtKB-SubCell"/>
</dbReference>
<dbReference type="InterPro" id="IPR018866">
    <property type="entry name" value="Znf-4CXXC_R1"/>
</dbReference>
<dbReference type="EMBL" id="CAJDYZ010001471">
    <property type="protein sequence ID" value="CAD1468907.1"/>
    <property type="molecule type" value="Genomic_DNA"/>
</dbReference>
<feature type="non-terminal residue" evidence="12">
    <location>
        <position position="267"/>
    </location>
</feature>
<dbReference type="InterPro" id="IPR040221">
    <property type="entry name" value="CDCA7/CDA7L"/>
</dbReference>
<dbReference type="PANTHER" id="PTHR31169:SF8">
    <property type="entry name" value="ZINC-FINGER DOMAIN OF MONOAMINE-OXIDASE A REPRESSOR R1 PROTEIN"/>
    <property type="match status" value="1"/>
</dbReference>
<comment type="caution">
    <text evidence="12">The sequence shown here is derived from an EMBL/GenBank/DDBJ whole genome shotgun (WGS) entry which is preliminary data.</text>
</comment>
<dbReference type="OrthoDB" id="298344at2759"/>
<evidence type="ECO:0000256" key="9">
    <source>
        <dbReference type="ARBA" id="ARBA00023242"/>
    </source>
</evidence>
<dbReference type="GO" id="GO:0006355">
    <property type="term" value="P:regulation of DNA-templated transcription"/>
    <property type="evidence" value="ECO:0007669"/>
    <property type="project" value="InterPro"/>
</dbReference>
<keyword evidence="4" id="KW-1017">Isopeptide bond</keyword>
<accession>A0A6V7GX45</accession>
<evidence type="ECO:0000256" key="3">
    <source>
        <dbReference type="ARBA" id="ARBA00022490"/>
    </source>
</evidence>
<evidence type="ECO:0000259" key="11">
    <source>
        <dbReference type="Pfam" id="PF10497"/>
    </source>
</evidence>
<protein>
    <recommendedName>
        <fullName evidence="11">Zinc-finger domain-containing protein</fullName>
    </recommendedName>
</protein>
<evidence type="ECO:0000256" key="1">
    <source>
        <dbReference type="ARBA" id="ARBA00004123"/>
    </source>
</evidence>
<dbReference type="AlphaFoldDB" id="A0A6V7GX45"/>
<proteinExistence type="predicted"/>
<evidence type="ECO:0000313" key="13">
    <source>
        <dbReference type="Proteomes" id="UP000752696"/>
    </source>
</evidence>
<dbReference type="Pfam" id="PF10497">
    <property type="entry name" value="zf-4CXXC_R1"/>
    <property type="match status" value="1"/>
</dbReference>
<evidence type="ECO:0000256" key="6">
    <source>
        <dbReference type="ARBA" id="ARBA00022843"/>
    </source>
</evidence>
<reference evidence="12" key="1">
    <citation type="submission" date="2020-07" db="EMBL/GenBank/DDBJ databases">
        <authorList>
            <person name="Nazaruddin N."/>
        </authorList>
    </citation>
    <scope>NUCLEOTIDE SEQUENCE</scope>
</reference>
<name>A0A6V7GX45_9HYME</name>
<evidence type="ECO:0000256" key="4">
    <source>
        <dbReference type="ARBA" id="ARBA00022499"/>
    </source>
</evidence>
<sequence length="267" mass="30567">FAEIFNDSEEKTNEIKELEKKYNDAKDAKKSRSRIRSIDKFTIKRSKLDFCKKYNTRSRSKSISENKEEEKENNLTEPGSSKLLVLFPWTKPFQQSIDLMKMKVCDADEEQHNDDNLSKTIKKRIYNMNRVTYNLDYIPSVDEITDEMLDNVATKSSLKQYCKVNGLCCHQCRQKTLDTKTVCRSGECFGIRGQFCGPCLKGRYGEDIIAALKDPNWACPPCRGLCNCSICRTKSGLCPTGILAPIVKEEGYSSVMDYLQFAETDDT</sequence>
<keyword evidence="3" id="KW-0963">Cytoplasm</keyword>
<evidence type="ECO:0000313" key="12">
    <source>
        <dbReference type="EMBL" id="CAD1468907.1"/>
    </source>
</evidence>
<keyword evidence="9" id="KW-0539">Nucleus</keyword>
<evidence type="ECO:0000256" key="8">
    <source>
        <dbReference type="ARBA" id="ARBA00023163"/>
    </source>
</evidence>
<keyword evidence="10" id="KW-0175">Coiled coil</keyword>
<evidence type="ECO:0000256" key="2">
    <source>
        <dbReference type="ARBA" id="ARBA00004496"/>
    </source>
</evidence>
<keyword evidence="13" id="KW-1185">Reference proteome</keyword>
<evidence type="ECO:0000256" key="7">
    <source>
        <dbReference type="ARBA" id="ARBA00023015"/>
    </source>
</evidence>
<organism evidence="12 13">
    <name type="scientific">Heterotrigona itama</name>
    <dbReference type="NCBI Taxonomy" id="395501"/>
    <lineage>
        <taxon>Eukaryota</taxon>
        <taxon>Metazoa</taxon>
        <taxon>Ecdysozoa</taxon>
        <taxon>Arthropoda</taxon>
        <taxon>Hexapoda</taxon>
        <taxon>Insecta</taxon>
        <taxon>Pterygota</taxon>
        <taxon>Neoptera</taxon>
        <taxon>Endopterygota</taxon>
        <taxon>Hymenoptera</taxon>
        <taxon>Apocrita</taxon>
        <taxon>Aculeata</taxon>
        <taxon>Apoidea</taxon>
        <taxon>Anthophila</taxon>
        <taxon>Apidae</taxon>
        <taxon>Heterotrigona</taxon>
    </lineage>
</organism>
<dbReference type="GO" id="GO:0005737">
    <property type="term" value="C:cytoplasm"/>
    <property type="evidence" value="ECO:0007669"/>
    <property type="project" value="UniProtKB-SubCell"/>
</dbReference>